<comment type="caution">
    <text evidence="2">The sequence shown here is derived from an EMBL/GenBank/DDBJ whole genome shotgun (WGS) entry which is preliminary data.</text>
</comment>
<feature type="region of interest" description="Disordered" evidence="1">
    <location>
        <begin position="142"/>
        <end position="249"/>
    </location>
</feature>
<name>A0AA36N7A3_9DINO</name>
<proteinExistence type="predicted"/>
<gene>
    <name evidence="2" type="ORF">EVOR1521_LOCUS24703</name>
</gene>
<protein>
    <submittedName>
        <fullName evidence="2">Uncharacterized protein</fullName>
    </submittedName>
</protein>
<evidence type="ECO:0000313" key="2">
    <source>
        <dbReference type="EMBL" id="CAJ1401585.1"/>
    </source>
</evidence>
<keyword evidence="3" id="KW-1185">Reference proteome</keyword>
<organism evidence="2 3">
    <name type="scientific">Effrenium voratum</name>
    <dbReference type="NCBI Taxonomy" id="2562239"/>
    <lineage>
        <taxon>Eukaryota</taxon>
        <taxon>Sar</taxon>
        <taxon>Alveolata</taxon>
        <taxon>Dinophyceae</taxon>
        <taxon>Suessiales</taxon>
        <taxon>Symbiodiniaceae</taxon>
        <taxon>Effrenium</taxon>
    </lineage>
</organism>
<dbReference type="AlphaFoldDB" id="A0AA36N7A3"/>
<dbReference type="Proteomes" id="UP001178507">
    <property type="component" value="Unassembled WGS sequence"/>
</dbReference>
<feature type="compositionally biased region" description="Low complexity" evidence="1">
    <location>
        <begin position="197"/>
        <end position="210"/>
    </location>
</feature>
<dbReference type="EMBL" id="CAUJNA010003421">
    <property type="protein sequence ID" value="CAJ1401585.1"/>
    <property type="molecule type" value="Genomic_DNA"/>
</dbReference>
<sequence length="255" mass="27501">MSDWPLSKEEQKKRIIRLYDKDVKAANQLLSSGEAELKQAIQALHEELKAARAAAQSRSSAAHREPRATRETREVVTDSCPKRRFEPSSPGSDRASDVTDADAAAEAAARLQHVIVDAAATLASLFGTSSLSSVLVGIAEEAEDGDKEARQRAKSEGSRVVAADIREDRRRRKSRGSLRVSFAESEDADTEARPRRPSIAEPEPSPSNSPREAHFQPAAAAQALKGQPKSCLARRSRRGRAAAASSVPAGVLDFI</sequence>
<evidence type="ECO:0000256" key="1">
    <source>
        <dbReference type="SAM" id="MobiDB-lite"/>
    </source>
</evidence>
<accession>A0AA36N7A3</accession>
<reference evidence="2" key="1">
    <citation type="submission" date="2023-08" db="EMBL/GenBank/DDBJ databases">
        <authorList>
            <person name="Chen Y."/>
            <person name="Shah S."/>
            <person name="Dougan E. K."/>
            <person name="Thang M."/>
            <person name="Chan C."/>
        </authorList>
    </citation>
    <scope>NUCLEOTIDE SEQUENCE</scope>
</reference>
<feature type="compositionally biased region" description="Basic and acidic residues" evidence="1">
    <location>
        <begin position="147"/>
        <end position="157"/>
    </location>
</feature>
<feature type="region of interest" description="Disordered" evidence="1">
    <location>
        <begin position="52"/>
        <end position="100"/>
    </location>
</feature>
<feature type="compositionally biased region" description="Basic and acidic residues" evidence="1">
    <location>
        <begin position="62"/>
        <end position="86"/>
    </location>
</feature>
<evidence type="ECO:0000313" key="3">
    <source>
        <dbReference type="Proteomes" id="UP001178507"/>
    </source>
</evidence>